<protein>
    <submittedName>
        <fullName evidence="6">Aldehyde dehydrogenase</fullName>
    </submittedName>
</protein>
<dbReference type="InterPro" id="IPR016163">
    <property type="entry name" value="Ald_DH_C"/>
</dbReference>
<dbReference type="OrthoDB" id="6187633at2"/>
<dbReference type="InterPro" id="IPR016160">
    <property type="entry name" value="Ald_DH_CS_CYS"/>
</dbReference>
<dbReference type="InterPro" id="IPR016161">
    <property type="entry name" value="Ald_DH/histidinol_DH"/>
</dbReference>
<sequence>MNQEPTRMPQRKRLASGQLLIDGKWRNASDGATVPTVDPTTEETITEVAKATLEDAESAVASARRAFEAGDWSRLHHEARAKILFRVADLLDERAEDFALREAMDMGMPYRDFLDVIMPHCSGLFRLFGGLAMHAMDGAYRATYEPHTRILTRREPLGVVAAITPFNFPLALTCSKVAPALAAGNTIVHKPASDTPLTALALAQVILDAGVPDGVYNLVTGPGGTLGDALVRHPLVDKIAFTGSTAVGQNIIRNGAATLKHTTMELGGKSPNIIFADADLDAAVQAAFWGIFWNKGEVCVAGSRLLVERPIYDEVVERLAALANAAVLGDPLDPRTQMGPLASKAEFDKVRQYVESGKASSARLVAGGDVRKIDGRGLFIEPTVFADATNELKISRDEIFGPVLPIIPFDGDEEAVRIANDTPYGLAAGIQTRDLSRALRLADRIAAGTVWINTWHKYHPNGPFGGYKMSGYGREQGAEALESYTQYKSIWANIA</sequence>
<feature type="active site" evidence="3">
    <location>
        <position position="265"/>
    </location>
</feature>
<evidence type="ECO:0000259" key="5">
    <source>
        <dbReference type="Pfam" id="PF00171"/>
    </source>
</evidence>
<dbReference type="AlphaFoldDB" id="A0A4P8IMQ9"/>
<proteinExistence type="inferred from homology"/>
<dbReference type="RefSeq" id="WP_137333081.1">
    <property type="nucleotide sequence ID" value="NZ_CP040077.1"/>
</dbReference>
<dbReference type="InterPro" id="IPR029510">
    <property type="entry name" value="Ald_DH_CS_GLU"/>
</dbReference>
<dbReference type="EMBL" id="CP040077">
    <property type="protein sequence ID" value="QCP50262.1"/>
    <property type="molecule type" value="Genomic_DNA"/>
</dbReference>
<evidence type="ECO:0000313" key="7">
    <source>
        <dbReference type="Proteomes" id="UP000298656"/>
    </source>
</evidence>
<dbReference type="PROSITE" id="PS00070">
    <property type="entry name" value="ALDEHYDE_DEHYDR_CYS"/>
    <property type="match status" value="1"/>
</dbReference>
<dbReference type="PROSITE" id="PS00687">
    <property type="entry name" value="ALDEHYDE_DEHYDR_GLU"/>
    <property type="match status" value="1"/>
</dbReference>
<dbReference type="Gene3D" id="3.40.309.10">
    <property type="entry name" value="Aldehyde Dehydrogenase, Chain A, domain 2"/>
    <property type="match status" value="1"/>
</dbReference>
<evidence type="ECO:0000256" key="1">
    <source>
        <dbReference type="ARBA" id="ARBA00009986"/>
    </source>
</evidence>
<evidence type="ECO:0000256" key="3">
    <source>
        <dbReference type="PROSITE-ProRule" id="PRU10007"/>
    </source>
</evidence>
<evidence type="ECO:0000256" key="2">
    <source>
        <dbReference type="ARBA" id="ARBA00023002"/>
    </source>
</evidence>
<comment type="similarity">
    <text evidence="1 4">Belongs to the aldehyde dehydrogenase family.</text>
</comment>
<dbReference type="InterPro" id="IPR016162">
    <property type="entry name" value="Ald_DH_N"/>
</dbReference>
<dbReference type="PANTHER" id="PTHR11699">
    <property type="entry name" value="ALDEHYDE DEHYDROGENASE-RELATED"/>
    <property type="match status" value="1"/>
</dbReference>
<dbReference type="Proteomes" id="UP000298656">
    <property type="component" value="Chromosome 1"/>
</dbReference>
<dbReference type="GO" id="GO:0016620">
    <property type="term" value="F:oxidoreductase activity, acting on the aldehyde or oxo group of donors, NAD or NADP as acceptor"/>
    <property type="evidence" value="ECO:0007669"/>
    <property type="project" value="InterPro"/>
</dbReference>
<evidence type="ECO:0000313" key="6">
    <source>
        <dbReference type="EMBL" id="QCP50262.1"/>
    </source>
</evidence>
<dbReference type="Pfam" id="PF00171">
    <property type="entry name" value="Aldedh"/>
    <property type="match status" value="1"/>
</dbReference>
<dbReference type="Gene3D" id="3.40.605.10">
    <property type="entry name" value="Aldehyde Dehydrogenase, Chain A, domain 1"/>
    <property type="match status" value="1"/>
</dbReference>
<keyword evidence="2 4" id="KW-0560">Oxidoreductase</keyword>
<accession>A0A4P8IMQ9</accession>
<feature type="domain" description="Aldehyde dehydrogenase" evidence="5">
    <location>
        <begin position="25"/>
        <end position="490"/>
    </location>
</feature>
<name>A0A4P8IMQ9_9BURK</name>
<gene>
    <name evidence="6" type="ORF">FAZ95_14400</name>
</gene>
<dbReference type="KEGG" id="tvl:FAZ95_14400"/>
<organism evidence="6 7">
    <name type="scientific">Trinickia violacea</name>
    <dbReference type="NCBI Taxonomy" id="2571746"/>
    <lineage>
        <taxon>Bacteria</taxon>
        <taxon>Pseudomonadati</taxon>
        <taxon>Pseudomonadota</taxon>
        <taxon>Betaproteobacteria</taxon>
        <taxon>Burkholderiales</taxon>
        <taxon>Burkholderiaceae</taxon>
        <taxon>Trinickia</taxon>
    </lineage>
</organism>
<keyword evidence="7" id="KW-1185">Reference proteome</keyword>
<reference evidence="6 7" key="1">
    <citation type="submission" date="2019-05" db="EMBL/GenBank/DDBJ databases">
        <title>Burkholderia sp. DHOD12, isolated from subtropical forest soil.</title>
        <authorList>
            <person name="Gao Z.-H."/>
            <person name="Qiu L.-H."/>
        </authorList>
    </citation>
    <scope>NUCLEOTIDE SEQUENCE [LARGE SCALE GENOMIC DNA]</scope>
    <source>
        <strain evidence="6 7">DHOD12</strain>
    </source>
</reference>
<evidence type="ECO:0000256" key="4">
    <source>
        <dbReference type="RuleBase" id="RU003345"/>
    </source>
</evidence>
<dbReference type="FunFam" id="3.40.605.10:FF:000007">
    <property type="entry name" value="NAD/NADP-dependent betaine aldehyde dehydrogenase"/>
    <property type="match status" value="1"/>
</dbReference>
<dbReference type="SUPFAM" id="SSF53720">
    <property type="entry name" value="ALDH-like"/>
    <property type="match status" value="1"/>
</dbReference>
<dbReference type="InterPro" id="IPR015590">
    <property type="entry name" value="Aldehyde_DH_dom"/>
</dbReference>
<dbReference type="FunFam" id="3.40.309.10:FF:000012">
    <property type="entry name" value="Betaine aldehyde dehydrogenase"/>
    <property type="match status" value="1"/>
</dbReference>